<protein>
    <recommendedName>
        <fullName evidence="7">Orotidine-5'-phosphate decarboxylase</fullName>
        <ecNumber evidence="7">4.1.1.23</ecNumber>
    </recommendedName>
</protein>
<dbReference type="Gene3D" id="3.20.20.70">
    <property type="entry name" value="Aldolase class I"/>
    <property type="match status" value="1"/>
</dbReference>
<proteinExistence type="inferred from homology"/>
<dbReference type="UniPathway" id="UPA00070">
    <property type="reaction ID" value="UER00120"/>
</dbReference>
<comment type="pathway">
    <text evidence="1">Pyrimidine metabolism; UMP biosynthesis via de novo pathway; UMP from orotate: step 2/2.</text>
</comment>
<dbReference type="OrthoDB" id="9808470at2"/>
<dbReference type="SUPFAM" id="SSF51366">
    <property type="entry name" value="Ribulose-phoshate binding barrel"/>
    <property type="match status" value="1"/>
</dbReference>
<dbReference type="EMBL" id="VOIR01000013">
    <property type="protein sequence ID" value="KAA6433754.1"/>
    <property type="molecule type" value="Genomic_DNA"/>
</dbReference>
<comment type="caution">
    <text evidence="9">The sequence shown here is derived from an EMBL/GenBank/DDBJ whole genome shotgun (WGS) entry which is preliminary data.</text>
</comment>
<dbReference type="InterPro" id="IPR011995">
    <property type="entry name" value="OMPdecase_type-2"/>
</dbReference>
<comment type="similarity">
    <text evidence="2">Belongs to the OMP decarboxylase family. Type 2 subfamily.</text>
</comment>
<feature type="domain" description="Orotidine 5'-phosphate decarboxylase" evidence="8">
    <location>
        <begin position="16"/>
        <end position="257"/>
    </location>
</feature>
<dbReference type="GO" id="GO:0044205">
    <property type="term" value="P:'de novo' UMP biosynthetic process"/>
    <property type="evidence" value="ECO:0007669"/>
    <property type="project" value="UniProtKB-UniPathway"/>
</dbReference>
<dbReference type="InterPro" id="IPR013785">
    <property type="entry name" value="Aldolase_TIM"/>
</dbReference>
<organism evidence="9 10">
    <name type="scientific">Agrococcus sediminis</name>
    <dbReference type="NCBI Taxonomy" id="2599924"/>
    <lineage>
        <taxon>Bacteria</taxon>
        <taxon>Bacillati</taxon>
        <taxon>Actinomycetota</taxon>
        <taxon>Actinomycetes</taxon>
        <taxon>Micrococcales</taxon>
        <taxon>Microbacteriaceae</taxon>
        <taxon>Agrococcus</taxon>
    </lineage>
</organism>
<dbReference type="GO" id="GO:0004590">
    <property type="term" value="F:orotidine-5'-phosphate decarboxylase activity"/>
    <property type="evidence" value="ECO:0007669"/>
    <property type="project" value="UniProtKB-UniRule"/>
</dbReference>
<evidence type="ECO:0000256" key="1">
    <source>
        <dbReference type="ARBA" id="ARBA00004861"/>
    </source>
</evidence>
<dbReference type="EC" id="4.1.1.23" evidence="7"/>
<dbReference type="GO" id="GO:0006207">
    <property type="term" value="P:'de novo' pyrimidine nucleobase biosynthetic process"/>
    <property type="evidence" value="ECO:0007669"/>
    <property type="project" value="InterPro"/>
</dbReference>
<name>A0A5M8QFL8_9MICO</name>
<evidence type="ECO:0000256" key="2">
    <source>
        <dbReference type="ARBA" id="ARBA00008847"/>
    </source>
</evidence>
<keyword evidence="5 9" id="KW-0456">Lyase</keyword>
<dbReference type="NCBIfam" id="TIGR02127">
    <property type="entry name" value="pyrF_sub2"/>
    <property type="match status" value="1"/>
</dbReference>
<evidence type="ECO:0000256" key="7">
    <source>
        <dbReference type="NCBIfam" id="TIGR02127"/>
    </source>
</evidence>
<evidence type="ECO:0000256" key="3">
    <source>
        <dbReference type="ARBA" id="ARBA00022793"/>
    </source>
</evidence>
<dbReference type="InterPro" id="IPR001754">
    <property type="entry name" value="OMPdeCOase_dom"/>
</dbReference>
<evidence type="ECO:0000256" key="4">
    <source>
        <dbReference type="ARBA" id="ARBA00022975"/>
    </source>
</evidence>
<evidence type="ECO:0000313" key="9">
    <source>
        <dbReference type="EMBL" id="KAA6433754.1"/>
    </source>
</evidence>
<evidence type="ECO:0000313" key="10">
    <source>
        <dbReference type="Proteomes" id="UP000323221"/>
    </source>
</evidence>
<dbReference type="InterPro" id="IPR011060">
    <property type="entry name" value="RibuloseP-bd_barrel"/>
</dbReference>
<dbReference type="Proteomes" id="UP000323221">
    <property type="component" value="Unassembled WGS sequence"/>
</dbReference>
<dbReference type="PANTHER" id="PTHR43375">
    <property type="entry name" value="OROTIDINE 5'-PHOSPHATE DECARBOXYLASE"/>
    <property type="match status" value="1"/>
</dbReference>
<evidence type="ECO:0000259" key="8">
    <source>
        <dbReference type="SMART" id="SM00934"/>
    </source>
</evidence>
<dbReference type="SMART" id="SM00934">
    <property type="entry name" value="OMPdecase"/>
    <property type="match status" value="1"/>
</dbReference>
<accession>A0A5M8QFL8</accession>
<keyword evidence="3" id="KW-0210">Decarboxylase</keyword>
<keyword evidence="4" id="KW-0665">Pyrimidine biosynthesis</keyword>
<evidence type="ECO:0000256" key="6">
    <source>
        <dbReference type="ARBA" id="ARBA00049157"/>
    </source>
</evidence>
<dbReference type="RefSeq" id="WP_146356200.1">
    <property type="nucleotide sequence ID" value="NZ_VOIR01000013.1"/>
</dbReference>
<comment type="catalytic activity">
    <reaction evidence="6">
        <text>orotidine 5'-phosphate + H(+) = UMP + CO2</text>
        <dbReference type="Rhea" id="RHEA:11596"/>
        <dbReference type="ChEBI" id="CHEBI:15378"/>
        <dbReference type="ChEBI" id="CHEBI:16526"/>
        <dbReference type="ChEBI" id="CHEBI:57538"/>
        <dbReference type="ChEBI" id="CHEBI:57865"/>
        <dbReference type="EC" id="4.1.1.23"/>
    </reaction>
</comment>
<keyword evidence="10" id="KW-1185">Reference proteome</keyword>
<dbReference type="PANTHER" id="PTHR43375:SF1">
    <property type="entry name" value="OROTIDINE 5'-PHOSPHATE DECARBOXYLASE"/>
    <property type="match status" value="1"/>
</dbReference>
<evidence type="ECO:0000256" key="5">
    <source>
        <dbReference type="ARBA" id="ARBA00023239"/>
    </source>
</evidence>
<dbReference type="CDD" id="cd04725">
    <property type="entry name" value="OMP_decarboxylase_like"/>
    <property type="match status" value="1"/>
</dbReference>
<gene>
    <name evidence="9" type="primary">pyrF</name>
    <name evidence="9" type="ORF">FQ330_06635</name>
</gene>
<reference evidence="9 10" key="1">
    <citation type="submission" date="2019-08" db="EMBL/GenBank/DDBJ databases">
        <title>Agrococcus lahaulensis sp. nov., isolated from a cold desert of the Indian Himalayas.</title>
        <authorList>
            <person name="Qu J.H."/>
        </authorList>
    </citation>
    <scope>NUCLEOTIDE SEQUENCE [LARGE SCALE GENOMIC DNA]</scope>
    <source>
        <strain evidence="9 10">NS18</strain>
    </source>
</reference>
<sequence>MTFAARLRAAVARHGALCVGIDPHPALLSSWGLPTDASGAERMGRAVVEAAAGRAGVVKPQVALFEAHGAAGLAALERVLADARAAGLLTIADAKRGDIGSTNLGYAAAWLEPGSPLEADALTVSPYLGVGALTGAFEAAERAGKGLIVLAATSNPEGAALQRARLEDGRTVAQAVAEEVAARGAGHGLVIGATVDRAAFGLADAAIAATPVLAPGFGAQGARLADLDALFPPDALVLASASRSILAAGPDGIARAIDAARAELPR</sequence>
<dbReference type="AlphaFoldDB" id="A0A5M8QFL8"/>
<dbReference type="Pfam" id="PF00215">
    <property type="entry name" value="OMPdecase"/>
    <property type="match status" value="1"/>
</dbReference>